<keyword evidence="2 4" id="KW-0863">Zinc-finger</keyword>
<feature type="region of interest" description="Disordered" evidence="5">
    <location>
        <begin position="38"/>
        <end position="75"/>
    </location>
</feature>
<sequence>MNASLKRTVEHLSLGSQCSFQCIICDERLDQPSSIEVPTAEHERKKAKQQIQPSNGNNLEQPGPSRANGSNVGVGARDPNSVPLCTIDKKIIVATACGHMFHLLCIELWFSKKSNRNCCPLCDHVDQKIVRLFPNASAGSPASSEPPSSIDNIAPTRVVGGSNRSLKDTITGNVSGTHVMKTTGSAGTLVGNVTPFPSTSGNIDNNANTPASFPHVPLISNHTPSIVCFPNGQLLITNAPSTTGVVVSSNTYGAYLPYTPMCHAALNKRINSLCITNYVNPTMDKDSKDRIERFISRYNDSTWGRFAILRLMNSAYIEYKVARMDGNKEALLSVLADGHSTNLNRTATRETWLDIVSRYTAYIIKDNEDILSGMSTRRNNT</sequence>
<evidence type="ECO:0000256" key="2">
    <source>
        <dbReference type="ARBA" id="ARBA00022771"/>
    </source>
</evidence>
<dbReference type="SUPFAM" id="SSF57850">
    <property type="entry name" value="RING/U-box"/>
    <property type="match status" value="1"/>
</dbReference>
<dbReference type="EMBL" id="CAXLJM020000013">
    <property type="protein sequence ID" value="CAL8077452.1"/>
    <property type="molecule type" value="Genomic_DNA"/>
</dbReference>
<feature type="compositionally biased region" description="Low complexity" evidence="5">
    <location>
        <begin position="137"/>
        <end position="149"/>
    </location>
</feature>
<keyword evidence="1" id="KW-0479">Metal-binding</keyword>
<evidence type="ECO:0000259" key="6">
    <source>
        <dbReference type="PROSITE" id="PS50089"/>
    </source>
</evidence>
<name>A0ABP1PTZ0_9HEXA</name>
<comment type="caution">
    <text evidence="7">The sequence shown here is derived from an EMBL/GenBank/DDBJ whole genome shotgun (WGS) entry which is preliminary data.</text>
</comment>
<dbReference type="Gene3D" id="3.30.40.10">
    <property type="entry name" value="Zinc/RING finger domain, C3HC4 (zinc finger)"/>
    <property type="match status" value="1"/>
</dbReference>
<accession>A0ABP1PTZ0</accession>
<reference evidence="7 8" key="1">
    <citation type="submission" date="2024-08" db="EMBL/GenBank/DDBJ databases">
        <authorList>
            <person name="Cucini C."/>
            <person name="Frati F."/>
        </authorList>
    </citation>
    <scope>NUCLEOTIDE SEQUENCE [LARGE SCALE GENOMIC DNA]</scope>
</reference>
<dbReference type="PROSITE" id="PS50089">
    <property type="entry name" value="ZF_RING_2"/>
    <property type="match status" value="1"/>
</dbReference>
<evidence type="ECO:0000256" key="5">
    <source>
        <dbReference type="SAM" id="MobiDB-lite"/>
    </source>
</evidence>
<proteinExistence type="predicted"/>
<dbReference type="Proteomes" id="UP001642540">
    <property type="component" value="Unassembled WGS sequence"/>
</dbReference>
<feature type="compositionally biased region" description="Polar residues" evidence="5">
    <location>
        <begin position="49"/>
        <end position="60"/>
    </location>
</feature>
<dbReference type="Pfam" id="PF00097">
    <property type="entry name" value="zf-C3HC4"/>
    <property type="match status" value="1"/>
</dbReference>
<evidence type="ECO:0000256" key="3">
    <source>
        <dbReference type="ARBA" id="ARBA00022833"/>
    </source>
</evidence>
<feature type="domain" description="RING-type" evidence="6">
    <location>
        <begin position="83"/>
        <end position="123"/>
    </location>
</feature>
<evidence type="ECO:0000256" key="4">
    <source>
        <dbReference type="PROSITE-ProRule" id="PRU00175"/>
    </source>
</evidence>
<gene>
    <name evidence="7" type="ORF">ODALV1_LOCUS3814</name>
</gene>
<keyword evidence="8" id="KW-1185">Reference proteome</keyword>
<dbReference type="InterPro" id="IPR013083">
    <property type="entry name" value="Znf_RING/FYVE/PHD"/>
</dbReference>
<feature type="region of interest" description="Disordered" evidence="5">
    <location>
        <begin position="137"/>
        <end position="158"/>
    </location>
</feature>
<protein>
    <recommendedName>
        <fullName evidence="6">RING-type domain-containing protein</fullName>
    </recommendedName>
</protein>
<keyword evidence="3" id="KW-0862">Zinc</keyword>
<dbReference type="InterPro" id="IPR001841">
    <property type="entry name" value="Znf_RING"/>
</dbReference>
<dbReference type="CDD" id="cd16448">
    <property type="entry name" value="RING-H2"/>
    <property type="match status" value="1"/>
</dbReference>
<evidence type="ECO:0000313" key="8">
    <source>
        <dbReference type="Proteomes" id="UP001642540"/>
    </source>
</evidence>
<evidence type="ECO:0000256" key="1">
    <source>
        <dbReference type="ARBA" id="ARBA00022723"/>
    </source>
</evidence>
<dbReference type="SMART" id="SM00184">
    <property type="entry name" value="RING"/>
    <property type="match status" value="1"/>
</dbReference>
<dbReference type="InterPro" id="IPR018957">
    <property type="entry name" value="Znf_C3HC4_RING-type"/>
</dbReference>
<organism evidence="7 8">
    <name type="scientific">Orchesella dallaii</name>
    <dbReference type="NCBI Taxonomy" id="48710"/>
    <lineage>
        <taxon>Eukaryota</taxon>
        <taxon>Metazoa</taxon>
        <taxon>Ecdysozoa</taxon>
        <taxon>Arthropoda</taxon>
        <taxon>Hexapoda</taxon>
        <taxon>Collembola</taxon>
        <taxon>Entomobryomorpha</taxon>
        <taxon>Entomobryoidea</taxon>
        <taxon>Orchesellidae</taxon>
        <taxon>Orchesellinae</taxon>
        <taxon>Orchesella</taxon>
    </lineage>
</organism>
<evidence type="ECO:0000313" key="7">
    <source>
        <dbReference type="EMBL" id="CAL8077452.1"/>
    </source>
</evidence>